<proteinExistence type="predicted"/>
<evidence type="ECO:0000313" key="3">
    <source>
        <dbReference type="Proteomes" id="UP001153620"/>
    </source>
</evidence>
<dbReference type="Proteomes" id="UP001153620">
    <property type="component" value="Chromosome 1"/>
</dbReference>
<accession>A0A9N9WM88</accession>
<dbReference type="EMBL" id="OU895877">
    <property type="protein sequence ID" value="CAG9797346.1"/>
    <property type="molecule type" value="Genomic_DNA"/>
</dbReference>
<reference evidence="2" key="1">
    <citation type="submission" date="2022-01" db="EMBL/GenBank/DDBJ databases">
        <authorList>
            <person name="King R."/>
        </authorList>
    </citation>
    <scope>NUCLEOTIDE SEQUENCE</scope>
</reference>
<gene>
    <name evidence="2" type="ORF">CHIRRI_LOCUS345</name>
</gene>
<evidence type="ECO:0000313" key="2">
    <source>
        <dbReference type="EMBL" id="CAG9797346.1"/>
    </source>
</evidence>
<protein>
    <submittedName>
        <fullName evidence="2">Uncharacterized protein</fullName>
    </submittedName>
</protein>
<name>A0A9N9WM88_9DIPT</name>
<keyword evidence="3" id="KW-1185">Reference proteome</keyword>
<dbReference type="AlphaFoldDB" id="A0A9N9WM88"/>
<reference evidence="2" key="2">
    <citation type="submission" date="2022-10" db="EMBL/GenBank/DDBJ databases">
        <authorList>
            <consortium name="ENA_rothamsted_submissions"/>
            <consortium name="culmorum"/>
            <person name="King R."/>
        </authorList>
    </citation>
    <scope>NUCLEOTIDE SEQUENCE</scope>
</reference>
<feature type="compositionally biased region" description="Low complexity" evidence="1">
    <location>
        <begin position="213"/>
        <end position="226"/>
    </location>
</feature>
<sequence>MSFAVEFVKLEIFTEAYLRGLVNGAREEPISNEQKEIMNAQLQCDYEKWVQNGQDLTPVIMHHRASVDEITITINDVFEQVEKLELSNTNPHLIGVQLDFAMCCLRRTIVSESEEWDRIQEIVDSINSKYVEICNKIDNLASTSRNTRIVSMYQTPLSGYYTTSSTGSQVYYVPQYHPQMSPYFIPQYQIPQQFPTNSSRVPVIQNRNSGPATSSSTRNNTNTVQSSYQNNQSDYAVVGPHEGSHNWMSKLAAKYQPVKIIRNRVVRSIKNVVPELNDLLRMSYEDSDE</sequence>
<feature type="region of interest" description="Disordered" evidence="1">
    <location>
        <begin position="199"/>
        <end position="226"/>
    </location>
</feature>
<evidence type="ECO:0000256" key="1">
    <source>
        <dbReference type="SAM" id="MobiDB-lite"/>
    </source>
</evidence>
<feature type="compositionally biased region" description="Polar residues" evidence="1">
    <location>
        <begin position="199"/>
        <end position="212"/>
    </location>
</feature>
<organism evidence="2 3">
    <name type="scientific">Chironomus riparius</name>
    <dbReference type="NCBI Taxonomy" id="315576"/>
    <lineage>
        <taxon>Eukaryota</taxon>
        <taxon>Metazoa</taxon>
        <taxon>Ecdysozoa</taxon>
        <taxon>Arthropoda</taxon>
        <taxon>Hexapoda</taxon>
        <taxon>Insecta</taxon>
        <taxon>Pterygota</taxon>
        <taxon>Neoptera</taxon>
        <taxon>Endopterygota</taxon>
        <taxon>Diptera</taxon>
        <taxon>Nematocera</taxon>
        <taxon>Chironomoidea</taxon>
        <taxon>Chironomidae</taxon>
        <taxon>Chironominae</taxon>
        <taxon>Chironomus</taxon>
    </lineage>
</organism>